<reference evidence="2" key="1">
    <citation type="journal article" date="2019" name="Plant Biotechnol. J.">
        <title>Genome sequencing of the Australian wild diploid species Gossypium australe highlights disease resistance and delayed gland morphogenesis.</title>
        <authorList>
            <person name="Cai Y."/>
            <person name="Cai X."/>
            <person name="Wang Q."/>
            <person name="Wang P."/>
            <person name="Zhang Y."/>
            <person name="Cai C."/>
            <person name="Xu Y."/>
            <person name="Wang K."/>
            <person name="Zhou Z."/>
            <person name="Wang C."/>
            <person name="Geng S."/>
            <person name="Li B."/>
            <person name="Dong Q."/>
            <person name="Hou Y."/>
            <person name="Wang H."/>
            <person name="Ai P."/>
            <person name="Liu Z."/>
            <person name="Yi F."/>
            <person name="Sun M."/>
            <person name="An G."/>
            <person name="Cheng J."/>
            <person name="Zhang Y."/>
            <person name="Shi Q."/>
            <person name="Xie Y."/>
            <person name="Shi X."/>
            <person name="Chang Y."/>
            <person name="Huang F."/>
            <person name="Chen Y."/>
            <person name="Hong S."/>
            <person name="Mi L."/>
            <person name="Sun Q."/>
            <person name="Zhang L."/>
            <person name="Zhou B."/>
            <person name="Peng R."/>
            <person name="Zhang X."/>
            <person name="Liu F."/>
        </authorList>
    </citation>
    <scope>NUCLEOTIDE SEQUENCE [LARGE SCALE GENOMIC DNA]</scope>
    <source>
        <strain evidence="2">cv. PA1801</strain>
    </source>
</reference>
<organism evidence="1 2">
    <name type="scientific">Gossypium australe</name>
    <dbReference type="NCBI Taxonomy" id="47621"/>
    <lineage>
        <taxon>Eukaryota</taxon>
        <taxon>Viridiplantae</taxon>
        <taxon>Streptophyta</taxon>
        <taxon>Embryophyta</taxon>
        <taxon>Tracheophyta</taxon>
        <taxon>Spermatophyta</taxon>
        <taxon>Magnoliopsida</taxon>
        <taxon>eudicotyledons</taxon>
        <taxon>Gunneridae</taxon>
        <taxon>Pentapetalae</taxon>
        <taxon>rosids</taxon>
        <taxon>malvids</taxon>
        <taxon>Malvales</taxon>
        <taxon>Malvaceae</taxon>
        <taxon>Malvoideae</taxon>
        <taxon>Gossypium</taxon>
    </lineage>
</organism>
<comment type="caution">
    <text evidence="1">The sequence shown here is derived from an EMBL/GenBank/DDBJ whole genome shotgun (WGS) entry which is preliminary data.</text>
</comment>
<evidence type="ECO:0008006" key="3">
    <source>
        <dbReference type="Google" id="ProtNLM"/>
    </source>
</evidence>
<gene>
    <name evidence="1" type="ORF">EPI10_028831</name>
</gene>
<evidence type="ECO:0000313" key="1">
    <source>
        <dbReference type="EMBL" id="KAA3462338.1"/>
    </source>
</evidence>
<evidence type="ECO:0000313" key="2">
    <source>
        <dbReference type="Proteomes" id="UP000325315"/>
    </source>
</evidence>
<accession>A0A5B6UY03</accession>
<dbReference type="Proteomes" id="UP000325315">
    <property type="component" value="Unassembled WGS sequence"/>
</dbReference>
<keyword evidence="2" id="KW-1185">Reference proteome</keyword>
<proteinExistence type="predicted"/>
<protein>
    <recommendedName>
        <fullName evidence="3">Retrovirus-related Pol polyprotein from transposon TNT 1-94</fullName>
    </recommendedName>
</protein>
<dbReference type="AlphaFoldDB" id="A0A5B6UY03"/>
<sequence length="77" mass="9202">MVFGKLQRHGDSSLEIDKFVHRLYTEFSLKDMGSLYYFLGVVVTRLFTSDLYLCQRKYILDLLDRVIWPRLKDSIHT</sequence>
<dbReference type="EMBL" id="SMMG02000009">
    <property type="protein sequence ID" value="KAA3462338.1"/>
    <property type="molecule type" value="Genomic_DNA"/>
</dbReference>
<name>A0A5B6UY03_9ROSI</name>